<reference evidence="1 2" key="1">
    <citation type="submission" date="2017-10" db="EMBL/GenBank/DDBJ databases">
        <authorList>
            <person name="Regsiter A."/>
            <person name="William W."/>
        </authorList>
    </citation>
    <scope>NUCLEOTIDE SEQUENCE [LARGE SCALE GENOMIC DNA]</scope>
    <source>
        <strain evidence="1 2">CFBP6991</strain>
    </source>
</reference>
<evidence type="ECO:0000313" key="2">
    <source>
        <dbReference type="Proteomes" id="UP000234345"/>
    </source>
</evidence>
<dbReference type="Proteomes" id="UP000234345">
    <property type="component" value="Unassembled WGS sequence"/>
</dbReference>
<proteinExistence type="predicted"/>
<sequence>MAGMLPDGFHWIQVYQHQEGPPRMLALGTEGVARMEQRVDTGAWYIYLDYHLQRIDRPTRRRDCSSFEAGRAGAEIWVCRHEERLREEVAAIKAARPRHCGSG</sequence>
<gene>
    <name evidence="1" type="ORF">XFF6991_310163</name>
</gene>
<dbReference type="AlphaFoldDB" id="A0A7Z7J1B9"/>
<protein>
    <submittedName>
        <fullName evidence="1">Uncharacterized protein</fullName>
    </submittedName>
</protein>
<name>A0A7Z7J1B9_XANCH</name>
<evidence type="ECO:0000313" key="1">
    <source>
        <dbReference type="EMBL" id="SOO23993.1"/>
    </source>
</evidence>
<accession>A0A7Z7J1B9</accession>
<dbReference type="EMBL" id="OCZC01000058">
    <property type="protein sequence ID" value="SOO23993.1"/>
    <property type="molecule type" value="Genomic_DNA"/>
</dbReference>
<comment type="caution">
    <text evidence="1">The sequence shown here is derived from an EMBL/GenBank/DDBJ whole genome shotgun (WGS) entry which is preliminary data.</text>
</comment>
<organism evidence="1 2">
    <name type="scientific">Xanthomonas campestris pv. phaseoli</name>
    <dbReference type="NCBI Taxonomy" id="317013"/>
    <lineage>
        <taxon>Bacteria</taxon>
        <taxon>Pseudomonadati</taxon>
        <taxon>Pseudomonadota</taxon>
        <taxon>Gammaproteobacteria</taxon>
        <taxon>Lysobacterales</taxon>
        <taxon>Lysobacteraceae</taxon>
        <taxon>Xanthomonas</taxon>
    </lineage>
</organism>